<evidence type="ECO:0000313" key="5">
    <source>
        <dbReference type="Proteomes" id="UP001374579"/>
    </source>
</evidence>
<dbReference type="GO" id="GO:0008270">
    <property type="term" value="F:zinc ion binding"/>
    <property type="evidence" value="ECO:0007669"/>
    <property type="project" value="UniProtKB-KW"/>
</dbReference>
<dbReference type="Proteomes" id="UP001374579">
    <property type="component" value="Unassembled WGS sequence"/>
</dbReference>
<dbReference type="Gene3D" id="2.120.10.30">
    <property type="entry name" value="TolB, C-terminal domain"/>
    <property type="match status" value="1"/>
</dbReference>
<dbReference type="AlphaFoldDB" id="A0AAN9GGH8"/>
<dbReference type="InterPro" id="IPR011042">
    <property type="entry name" value="6-blade_b-propeller_TolB-like"/>
</dbReference>
<evidence type="ECO:0000313" key="4">
    <source>
        <dbReference type="EMBL" id="KAK7105905.1"/>
    </source>
</evidence>
<accession>A0AAN9GGH8</accession>
<feature type="compositionally biased region" description="Polar residues" evidence="2">
    <location>
        <begin position="333"/>
        <end position="350"/>
    </location>
</feature>
<feature type="region of interest" description="Disordered" evidence="2">
    <location>
        <begin position="546"/>
        <end position="585"/>
    </location>
</feature>
<feature type="compositionally biased region" description="Low complexity" evidence="2">
    <location>
        <begin position="187"/>
        <end position="208"/>
    </location>
</feature>
<feature type="region of interest" description="Disordered" evidence="2">
    <location>
        <begin position="266"/>
        <end position="526"/>
    </location>
</feature>
<protein>
    <recommendedName>
        <fullName evidence="3">B box-type domain-containing protein</fullName>
    </recommendedName>
</protein>
<dbReference type="PROSITE" id="PS50119">
    <property type="entry name" value="ZF_BBOX"/>
    <property type="match status" value="1"/>
</dbReference>
<keyword evidence="1" id="KW-0863">Zinc-finger</keyword>
<feature type="compositionally biased region" description="Low complexity" evidence="2">
    <location>
        <begin position="511"/>
        <end position="521"/>
    </location>
</feature>
<sequence>MATAARIYHNGTQHTSHATVMADPRQNTGQNYNSGKKKQSIHKTLVSVMGKFPGTNHKNKSVEDITEVETHIDGTQSNIEHRPKRGFRGGASALVELFQQGNADGPGNVGTGVNSVGASYGEQGVSGGTRNSTETTHIVPAVDRTSSTTADNRVAAVKTPTNTGVTSSQTATGTLKIQNHPSSTEGASTPKSSSGNASKSSEGNTVMPKSPPPSSVKSMEASTVVAVDTNDGDAAVDNMSDLDIDSMNTLREFESVIEKIASQTDLSGGWGAQDTKAFANPSIHHVGEGTRGRGESRGSHIGQKHSSKSPPPVAPKRSHKQQNNGPRSPKSPQPASQQTSDHQPEISQDLSRQDQENETSTTGGHTSPKAPTRNLKASGVSISPPGKLNTRRPMSELVWAQPGSPLSVPSENYDNGCSSPGVPQNQSTPKPSSSAPSEPISSSSSVPAQAQPSQDEARKNSTSGQASTTSASSSPLKTSPKSEKQTTATSQQLATPRGVSTLPPTSPTQPSPNSFSSTPSTKVYPNIYPQLSQDLSATTPTPAKVQAAVAASRTPEGPQAAVKAPRTAELSQAAVTASPRTPEMQEDDEELCCYNHRERPPQRYCNDHNQAICLECAFELHRSCRDVEVLEAAARGRRDELEKLCEGMLMLKAEWECVLSEVERHQGKLDEEKAKTLTAIEKMTEDAIKAIRIKGTQLREEAVSLYANEGASSVAREERVRRALTSLQDVQLQADQVLGSGGTAGLLRQFGKLKGRCEALVETDVIEANEVMDCVKVTSTWFDDAKLLPPAKLTLETRPAVSKKNMQLSERGLETFRRIAKKKRQNLLPETYRDERVTSPVYRSAGARASRMSLARSVASTGSIPSVLSAQSMGFLDGPQSIFEFFAGLESDKFPFGLGDICVMQPRLTILITYLTSDLLRVFPWRQESSSFVSEPMGCTLCCISQLSNETVAVTSSNSDQLSIFKVDSESIHVTHTVSMKRQYRAVTSLDYRTLALATDSKKSAHNVIVIVRFDSSDYRSFTQLKTINARQGSVPMIKFLSKTLFKVPYSMCTSSNGHIIVSDSENKALLALQQSGDKRFVFQPPKQSGVIDTPGGVACSPAGYLYLVDSCEQRILRFDRGGKFRKVVLSQEDGLEWPIGVACADESTLVVAEFYGQVKVFRVR</sequence>
<evidence type="ECO:0000256" key="1">
    <source>
        <dbReference type="PROSITE-ProRule" id="PRU00024"/>
    </source>
</evidence>
<dbReference type="PANTHER" id="PTHR25462">
    <property type="entry name" value="BONUS, ISOFORM C-RELATED"/>
    <property type="match status" value="1"/>
</dbReference>
<feature type="compositionally biased region" description="Low complexity" evidence="2">
    <location>
        <begin position="461"/>
        <end position="479"/>
    </location>
</feature>
<feature type="region of interest" description="Disordered" evidence="2">
    <location>
        <begin position="120"/>
        <end position="221"/>
    </location>
</feature>
<keyword evidence="1" id="KW-0862">Zinc</keyword>
<feature type="compositionally biased region" description="Polar residues" evidence="2">
    <location>
        <begin position="159"/>
        <end position="186"/>
    </location>
</feature>
<organism evidence="4 5">
    <name type="scientific">Littorina saxatilis</name>
    <dbReference type="NCBI Taxonomy" id="31220"/>
    <lineage>
        <taxon>Eukaryota</taxon>
        <taxon>Metazoa</taxon>
        <taxon>Spiralia</taxon>
        <taxon>Lophotrochozoa</taxon>
        <taxon>Mollusca</taxon>
        <taxon>Gastropoda</taxon>
        <taxon>Caenogastropoda</taxon>
        <taxon>Littorinimorpha</taxon>
        <taxon>Littorinoidea</taxon>
        <taxon>Littorinidae</taxon>
        <taxon>Littorina</taxon>
    </lineage>
</organism>
<name>A0AAN9GGH8_9CAEN</name>
<dbReference type="InterPro" id="IPR000315">
    <property type="entry name" value="Znf_B-box"/>
</dbReference>
<dbReference type="Gene3D" id="3.30.160.60">
    <property type="entry name" value="Classic Zinc Finger"/>
    <property type="match status" value="1"/>
</dbReference>
<feature type="domain" description="B box-type" evidence="3">
    <location>
        <begin position="588"/>
        <end position="632"/>
    </location>
</feature>
<feature type="compositionally biased region" description="Basic and acidic residues" evidence="2">
    <location>
        <begin position="285"/>
        <end position="298"/>
    </location>
</feature>
<evidence type="ECO:0000259" key="3">
    <source>
        <dbReference type="PROSITE" id="PS50119"/>
    </source>
</evidence>
<dbReference type="CDD" id="cd19756">
    <property type="entry name" value="Bbox2"/>
    <property type="match status" value="1"/>
</dbReference>
<dbReference type="PANTHER" id="PTHR25462:SF296">
    <property type="entry name" value="MEIOTIC P26, ISOFORM F"/>
    <property type="match status" value="1"/>
</dbReference>
<comment type="caution">
    <text evidence="4">The sequence shown here is derived from an EMBL/GenBank/DDBJ whole genome shotgun (WGS) entry which is preliminary data.</text>
</comment>
<dbReference type="InterPro" id="IPR047153">
    <property type="entry name" value="TRIM45/56/19-like"/>
</dbReference>
<reference evidence="4 5" key="1">
    <citation type="submission" date="2024-02" db="EMBL/GenBank/DDBJ databases">
        <title>Chromosome-scale genome assembly of the rough periwinkle Littorina saxatilis.</title>
        <authorList>
            <person name="De Jode A."/>
            <person name="Faria R."/>
            <person name="Formenti G."/>
            <person name="Sims Y."/>
            <person name="Smith T.P."/>
            <person name="Tracey A."/>
            <person name="Wood J.M.D."/>
            <person name="Zagrodzka Z.B."/>
            <person name="Johannesson K."/>
            <person name="Butlin R.K."/>
            <person name="Leder E.H."/>
        </authorList>
    </citation>
    <scope>NUCLEOTIDE SEQUENCE [LARGE SCALE GENOMIC DNA]</scope>
    <source>
        <strain evidence="4">Snail1</strain>
        <tissue evidence="4">Muscle</tissue>
    </source>
</reference>
<feature type="compositionally biased region" description="Polar residues" evidence="2">
    <location>
        <begin position="407"/>
        <end position="425"/>
    </location>
</feature>
<dbReference type="SUPFAM" id="SSF57845">
    <property type="entry name" value="B-box zinc-binding domain"/>
    <property type="match status" value="1"/>
</dbReference>
<dbReference type="EMBL" id="JBAMIC010000007">
    <property type="protein sequence ID" value="KAK7105905.1"/>
    <property type="molecule type" value="Genomic_DNA"/>
</dbReference>
<proteinExistence type="predicted"/>
<feature type="compositionally biased region" description="Low complexity" evidence="2">
    <location>
        <begin position="426"/>
        <end position="454"/>
    </location>
</feature>
<feature type="compositionally biased region" description="Polar residues" evidence="2">
    <location>
        <begin position="485"/>
        <end position="494"/>
    </location>
</feature>
<evidence type="ECO:0000256" key="2">
    <source>
        <dbReference type="SAM" id="MobiDB-lite"/>
    </source>
</evidence>
<gene>
    <name evidence="4" type="ORF">V1264_017226</name>
</gene>
<keyword evidence="5" id="KW-1185">Reference proteome</keyword>
<feature type="compositionally biased region" description="Polar residues" evidence="2">
    <location>
        <begin position="569"/>
        <end position="579"/>
    </location>
</feature>
<dbReference type="SUPFAM" id="SSF101898">
    <property type="entry name" value="NHL repeat"/>
    <property type="match status" value="1"/>
</dbReference>
<keyword evidence="1" id="KW-0479">Metal-binding</keyword>